<comment type="similarity">
    <text evidence="1">Belongs to the asparaginase 1 family.</text>
</comment>
<keyword evidence="3" id="KW-0378">Hydrolase</keyword>
<dbReference type="PANTHER" id="PTHR11707">
    <property type="entry name" value="L-ASPARAGINASE"/>
    <property type="match status" value="1"/>
</dbReference>
<reference evidence="8" key="1">
    <citation type="journal article" date="2019" name="Int. J. Syst. Evol. Microbiol.">
        <title>The Global Catalogue of Microorganisms (GCM) 10K type strain sequencing project: providing services to taxonomists for standard genome sequencing and annotation.</title>
        <authorList>
            <consortium name="The Broad Institute Genomics Platform"/>
            <consortium name="The Broad Institute Genome Sequencing Center for Infectious Disease"/>
            <person name="Wu L."/>
            <person name="Ma J."/>
        </authorList>
    </citation>
    <scope>NUCLEOTIDE SEQUENCE [LARGE SCALE GENOMIC DNA]</scope>
    <source>
        <strain evidence="8">JCM 17939</strain>
    </source>
</reference>
<dbReference type="InterPro" id="IPR027474">
    <property type="entry name" value="L-asparaginase_N"/>
</dbReference>
<evidence type="ECO:0000313" key="8">
    <source>
        <dbReference type="Proteomes" id="UP001501442"/>
    </source>
</evidence>
<dbReference type="PROSITE" id="PS00144">
    <property type="entry name" value="ASN_GLN_ASE_1"/>
    <property type="match status" value="1"/>
</dbReference>
<dbReference type="SUPFAM" id="SSF53774">
    <property type="entry name" value="Glutaminase/Asparaginase"/>
    <property type="match status" value="1"/>
</dbReference>
<dbReference type="InterPro" id="IPR020827">
    <property type="entry name" value="Asparaginase/glutaminase_AS1"/>
</dbReference>
<dbReference type="RefSeq" id="WP_345434245.1">
    <property type="nucleotide sequence ID" value="NZ_BAABHK010000008.1"/>
</dbReference>
<dbReference type="SMART" id="SM00870">
    <property type="entry name" value="Asparaginase"/>
    <property type="match status" value="1"/>
</dbReference>
<dbReference type="PIRSF" id="PIRSF500176">
    <property type="entry name" value="L_ASNase"/>
    <property type="match status" value="1"/>
</dbReference>
<dbReference type="PROSITE" id="PS51732">
    <property type="entry name" value="ASN_GLN_ASE_3"/>
    <property type="match status" value="1"/>
</dbReference>
<dbReference type="Gene3D" id="3.40.50.40">
    <property type="match status" value="1"/>
</dbReference>
<sequence length="325" mass="32718">MTLVHVLTTGGTIASLSGPDGRRAAVPGDELLATISPPPGVELRSRALMTRPSFGFGTGDLLAIARAVRDALADGADGVVVAHGTDVMEETAFLTDLTHDDPRPVVFTGAQRPADDPAPDGPANLADAIRVAADPIARSRGVLVVFDGVALPAFGVTKIDTLSSRAFANRRGGPALRVAAGRVVSVATPERPALFLDPDVPDLPRVDVVALYAGADTVLLTAAVEAGARGIVLAALGAGNATPAITAAVADLIERGVPVLVCSRVPNGPAVPLYTSGGGSDLAGVGAVFGGDLSPWQGRLLLAAAIAARPDDPAGAVREALKDLS</sequence>
<protein>
    <recommendedName>
        <fullName evidence="2">asparaginase</fullName>
        <ecNumber evidence="2">3.5.1.1</ecNumber>
    </recommendedName>
</protein>
<dbReference type="Pfam" id="PF17763">
    <property type="entry name" value="Asparaginase_C"/>
    <property type="match status" value="1"/>
</dbReference>
<organism evidence="7 8">
    <name type="scientific">Actinoallomurus vinaceus</name>
    <dbReference type="NCBI Taxonomy" id="1080074"/>
    <lineage>
        <taxon>Bacteria</taxon>
        <taxon>Bacillati</taxon>
        <taxon>Actinomycetota</taxon>
        <taxon>Actinomycetes</taxon>
        <taxon>Streptosporangiales</taxon>
        <taxon>Thermomonosporaceae</taxon>
        <taxon>Actinoallomurus</taxon>
    </lineage>
</organism>
<dbReference type="InterPro" id="IPR027473">
    <property type="entry name" value="L-asparaginase_C"/>
</dbReference>
<dbReference type="InterPro" id="IPR036152">
    <property type="entry name" value="Asp/glu_Ase-like_sf"/>
</dbReference>
<evidence type="ECO:0000259" key="6">
    <source>
        <dbReference type="Pfam" id="PF17763"/>
    </source>
</evidence>
<feature type="domain" description="Asparaginase/glutaminase C-terminal" evidence="6">
    <location>
        <begin position="205"/>
        <end position="310"/>
    </location>
</feature>
<comment type="caution">
    <text evidence="7">The sequence shown here is derived from an EMBL/GenBank/DDBJ whole genome shotgun (WGS) entry which is preliminary data.</text>
</comment>
<evidence type="ECO:0000256" key="3">
    <source>
        <dbReference type="ARBA" id="ARBA00022801"/>
    </source>
</evidence>
<dbReference type="EMBL" id="BAABHK010000008">
    <property type="protein sequence ID" value="GAA4630877.1"/>
    <property type="molecule type" value="Genomic_DNA"/>
</dbReference>
<dbReference type="CDD" id="cd08964">
    <property type="entry name" value="L-asparaginase_II"/>
    <property type="match status" value="1"/>
</dbReference>
<dbReference type="PANTHER" id="PTHR11707:SF28">
    <property type="entry name" value="60 KDA LYSOPHOSPHOLIPASE"/>
    <property type="match status" value="1"/>
</dbReference>
<dbReference type="Gene3D" id="3.40.50.1170">
    <property type="entry name" value="L-asparaginase, N-terminal domain"/>
    <property type="match status" value="1"/>
</dbReference>
<keyword evidence="8" id="KW-1185">Reference proteome</keyword>
<dbReference type="Pfam" id="PF00710">
    <property type="entry name" value="Asparaginase"/>
    <property type="match status" value="1"/>
</dbReference>
<feature type="domain" description="L-asparaginase N-terminal" evidence="5">
    <location>
        <begin position="4"/>
        <end position="184"/>
    </location>
</feature>
<dbReference type="SFLD" id="SFLDS00057">
    <property type="entry name" value="Glutaminase/Asparaginase"/>
    <property type="match status" value="1"/>
</dbReference>
<dbReference type="PIRSF" id="PIRSF001220">
    <property type="entry name" value="L-ASNase_gatD"/>
    <property type="match status" value="1"/>
</dbReference>
<dbReference type="InterPro" id="IPR040919">
    <property type="entry name" value="Asparaginase_C"/>
</dbReference>
<evidence type="ECO:0000313" key="7">
    <source>
        <dbReference type="EMBL" id="GAA4630877.1"/>
    </source>
</evidence>
<dbReference type="InterPro" id="IPR006034">
    <property type="entry name" value="Asparaginase/glutaminase-like"/>
</dbReference>
<evidence type="ECO:0000256" key="4">
    <source>
        <dbReference type="PROSITE-ProRule" id="PRU10099"/>
    </source>
</evidence>
<dbReference type="EC" id="3.5.1.1" evidence="2"/>
<dbReference type="Proteomes" id="UP001501442">
    <property type="component" value="Unassembled WGS sequence"/>
</dbReference>
<dbReference type="PRINTS" id="PR00139">
    <property type="entry name" value="ASNGLNASE"/>
</dbReference>
<evidence type="ECO:0000256" key="1">
    <source>
        <dbReference type="ARBA" id="ARBA00010518"/>
    </source>
</evidence>
<dbReference type="InterPro" id="IPR004550">
    <property type="entry name" value="AsnASE_II"/>
</dbReference>
<feature type="active site" evidence="4">
    <location>
        <position position="12"/>
    </location>
</feature>
<evidence type="ECO:0000259" key="5">
    <source>
        <dbReference type="Pfam" id="PF00710"/>
    </source>
</evidence>
<gene>
    <name evidence="7" type="ORF">GCM10023196_058000</name>
</gene>
<evidence type="ECO:0000256" key="2">
    <source>
        <dbReference type="ARBA" id="ARBA00012920"/>
    </source>
</evidence>
<dbReference type="InterPro" id="IPR037152">
    <property type="entry name" value="L-asparaginase_N_sf"/>
</dbReference>
<proteinExistence type="inferred from homology"/>
<accession>A0ABP8UFQ9</accession>
<name>A0ABP8UFQ9_9ACTN</name>